<evidence type="ECO:0000313" key="9">
    <source>
        <dbReference type="Proteomes" id="UP000198870"/>
    </source>
</evidence>
<evidence type="ECO:0000256" key="1">
    <source>
        <dbReference type="ARBA" id="ARBA00004651"/>
    </source>
</evidence>
<name>A0A1G5HKJ8_9BACT</name>
<dbReference type="PANTHER" id="PTHR30509:SF9">
    <property type="entry name" value="MULTIDRUG RESISTANCE PROTEIN MDTO"/>
    <property type="match status" value="1"/>
</dbReference>
<comment type="subcellular location">
    <subcellularLocation>
        <location evidence="1">Cell membrane</location>
        <topology evidence="1">Multi-pass membrane protein</topology>
    </subcellularLocation>
</comment>
<dbReference type="GO" id="GO:0022857">
    <property type="term" value="F:transmembrane transporter activity"/>
    <property type="evidence" value="ECO:0007669"/>
    <property type="project" value="InterPro"/>
</dbReference>
<feature type="transmembrane region" description="Helical" evidence="7">
    <location>
        <begin position="73"/>
        <end position="92"/>
    </location>
</feature>
<dbReference type="EMBL" id="FMUX01000014">
    <property type="protein sequence ID" value="SCY64412.1"/>
    <property type="molecule type" value="Genomic_DNA"/>
</dbReference>
<dbReference type="GO" id="GO:0005886">
    <property type="term" value="C:plasma membrane"/>
    <property type="evidence" value="ECO:0007669"/>
    <property type="project" value="UniProtKB-SubCell"/>
</dbReference>
<evidence type="ECO:0000256" key="2">
    <source>
        <dbReference type="ARBA" id="ARBA00022448"/>
    </source>
</evidence>
<sequence>MTHKKSDPHIMNTSSLFKRIPAAHLRHGLKTGLASLIAYEASRALGLPYGYWAVISTVIVMQVYVADSVRMCLYRFFGTAMGAAIGIFSIWAFPPGDLWNDAAIALTLGFCGFMTRYSPRFRMAAITVSVVFVGSFGSPMDERIVYALWRVMEITLGVGTAFLVSVLVFPERLEKHLSERLNNQKGQAADLCRELTAAFVHGVASPPFHGMQALSAEIRKNRETLSGITHHEFLFVRRKRGDTLESVINGLERTADHLAVMAHALEKEALLKERFHMENEILDLAEACAVTLTRMRDTDEPVDCRDLQGALSACDARLLDLRKQGATFRFDLDILAGFYEFYSALKALAQDLIRGMGNGKGVGKK</sequence>
<evidence type="ECO:0000256" key="7">
    <source>
        <dbReference type="SAM" id="Phobius"/>
    </source>
</evidence>
<evidence type="ECO:0000256" key="4">
    <source>
        <dbReference type="ARBA" id="ARBA00022692"/>
    </source>
</evidence>
<accession>A0A1G5HKJ8</accession>
<evidence type="ECO:0000256" key="3">
    <source>
        <dbReference type="ARBA" id="ARBA00022475"/>
    </source>
</evidence>
<proteinExistence type="predicted"/>
<dbReference type="Proteomes" id="UP000198870">
    <property type="component" value="Unassembled WGS sequence"/>
</dbReference>
<keyword evidence="4 7" id="KW-0812">Transmembrane</keyword>
<dbReference type="PANTHER" id="PTHR30509">
    <property type="entry name" value="P-HYDROXYBENZOIC ACID EFFLUX PUMP SUBUNIT-RELATED"/>
    <property type="match status" value="1"/>
</dbReference>
<dbReference type="OrthoDB" id="5447986at2"/>
<organism evidence="8 9">
    <name type="scientific">Desulfoluna spongiiphila</name>
    <dbReference type="NCBI Taxonomy" id="419481"/>
    <lineage>
        <taxon>Bacteria</taxon>
        <taxon>Pseudomonadati</taxon>
        <taxon>Thermodesulfobacteriota</taxon>
        <taxon>Desulfobacteria</taxon>
        <taxon>Desulfobacterales</taxon>
        <taxon>Desulfolunaceae</taxon>
        <taxon>Desulfoluna</taxon>
    </lineage>
</organism>
<gene>
    <name evidence="8" type="ORF">SAMN05216233_114127</name>
</gene>
<keyword evidence="6 7" id="KW-0472">Membrane</keyword>
<keyword evidence="2" id="KW-0813">Transport</keyword>
<feature type="transmembrane region" description="Helical" evidence="7">
    <location>
        <begin position="146"/>
        <end position="169"/>
    </location>
</feature>
<feature type="transmembrane region" description="Helical" evidence="7">
    <location>
        <begin position="121"/>
        <end position="140"/>
    </location>
</feature>
<keyword evidence="3" id="KW-1003">Cell membrane</keyword>
<dbReference type="InterPro" id="IPR006726">
    <property type="entry name" value="PHBA_efflux_AaeB/fusaric-R"/>
</dbReference>
<keyword evidence="9" id="KW-1185">Reference proteome</keyword>
<dbReference type="STRING" id="419481.SAMN05216233_114127"/>
<evidence type="ECO:0000256" key="5">
    <source>
        <dbReference type="ARBA" id="ARBA00022989"/>
    </source>
</evidence>
<reference evidence="8 9" key="1">
    <citation type="submission" date="2016-10" db="EMBL/GenBank/DDBJ databases">
        <authorList>
            <person name="de Groot N.N."/>
        </authorList>
    </citation>
    <scope>NUCLEOTIDE SEQUENCE [LARGE SCALE GENOMIC DNA]</scope>
    <source>
        <strain evidence="8 9">AA1</strain>
    </source>
</reference>
<evidence type="ECO:0000313" key="8">
    <source>
        <dbReference type="EMBL" id="SCY64412.1"/>
    </source>
</evidence>
<protein>
    <submittedName>
        <fullName evidence="8">Fusaric acid resistance protein family protein</fullName>
    </submittedName>
</protein>
<keyword evidence="5 7" id="KW-1133">Transmembrane helix</keyword>
<dbReference type="AlphaFoldDB" id="A0A1G5HKJ8"/>
<feature type="transmembrane region" description="Helical" evidence="7">
    <location>
        <begin position="49"/>
        <end position="66"/>
    </location>
</feature>
<evidence type="ECO:0000256" key="6">
    <source>
        <dbReference type="ARBA" id="ARBA00023136"/>
    </source>
</evidence>
<dbReference type="Pfam" id="PF04632">
    <property type="entry name" value="FUSC"/>
    <property type="match status" value="1"/>
</dbReference>